<dbReference type="Proteomes" id="UP001214415">
    <property type="component" value="Chromosome 5"/>
</dbReference>
<feature type="region of interest" description="Disordered" evidence="1">
    <location>
        <begin position="1"/>
        <end position="45"/>
    </location>
</feature>
<accession>A0AAF0IZE4</accession>
<evidence type="ECO:0000256" key="1">
    <source>
        <dbReference type="SAM" id="MobiDB-lite"/>
    </source>
</evidence>
<sequence>MSNYVYIPDDDEKPEESEPTEETDVSYPTEMTSNMSSTSASEMMPLSYQEDASIPEPCEPQVELEVRIDDAGSQHEDIEENES</sequence>
<keyword evidence="3" id="KW-1185">Reference proteome</keyword>
<organism evidence="2 3">
    <name type="scientific">Malassezia equina</name>
    <dbReference type="NCBI Taxonomy" id="1381935"/>
    <lineage>
        <taxon>Eukaryota</taxon>
        <taxon>Fungi</taxon>
        <taxon>Dikarya</taxon>
        <taxon>Basidiomycota</taxon>
        <taxon>Ustilaginomycotina</taxon>
        <taxon>Malasseziomycetes</taxon>
        <taxon>Malasseziales</taxon>
        <taxon>Malasseziaceae</taxon>
        <taxon>Malassezia</taxon>
    </lineage>
</organism>
<proteinExistence type="predicted"/>
<reference evidence="2" key="1">
    <citation type="submission" date="2023-03" db="EMBL/GenBank/DDBJ databases">
        <title>Mating type loci evolution in Malassezia.</title>
        <authorList>
            <person name="Coelho M.A."/>
        </authorList>
    </citation>
    <scope>NUCLEOTIDE SEQUENCE</scope>
    <source>
        <strain evidence="2">CBS 12830</strain>
    </source>
</reference>
<gene>
    <name evidence="2" type="ORF">MEQU1_002598</name>
</gene>
<name>A0AAF0IZE4_9BASI</name>
<feature type="compositionally biased region" description="Acidic residues" evidence="1">
    <location>
        <begin position="8"/>
        <end position="24"/>
    </location>
</feature>
<evidence type="ECO:0000313" key="3">
    <source>
        <dbReference type="Proteomes" id="UP001214415"/>
    </source>
</evidence>
<dbReference type="EMBL" id="CP119904">
    <property type="protein sequence ID" value="WFD23904.1"/>
    <property type="molecule type" value="Genomic_DNA"/>
</dbReference>
<feature type="compositionally biased region" description="Polar residues" evidence="1">
    <location>
        <begin position="29"/>
        <end position="41"/>
    </location>
</feature>
<protein>
    <submittedName>
        <fullName evidence="2">Uncharacterized protein</fullName>
    </submittedName>
</protein>
<evidence type="ECO:0000313" key="2">
    <source>
        <dbReference type="EMBL" id="WFD23904.1"/>
    </source>
</evidence>
<dbReference type="AlphaFoldDB" id="A0AAF0IZE4"/>